<reference evidence="1 2" key="1">
    <citation type="submission" date="2021-10" db="EMBL/GenBank/DDBJ databases">
        <title>Streptomyces gossypii sp. nov., isolated from soil collected from cotton field.</title>
        <authorList>
            <person name="Ge X."/>
            <person name="Chen X."/>
            <person name="Liu W."/>
        </authorList>
    </citation>
    <scope>NUCLEOTIDE SEQUENCE [LARGE SCALE GENOMIC DNA]</scope>
    <source>
        <strain evidence="1 2">N2-109</strain>
    </source>
</reference>
<evidence type="ECO:0000313" key="2">
    <source>
        <dbReference type="Proteomes" id="UP001156389"/>
    </source>
</evidence>
<gene>
    <name evidence="1" type="ORF">LHJ74_09705</name>
</gene>
<evidence type="ECO:0000313" key="1">
    <source>
        <dbReference type="EMBL" id="MCT2590183.1"/>
    </source>
</evidence>
<protein>
    <submittedName>
        <fullName evidence="1">Uncharacterized protein</fullName>
    </submittedName>
</protein>
<dbReference type="Proteomes" id="UP001156389">
    <property type="component" value="Unassembled WGS sequence"/>
</dbReference>
<dbReference type="EMBL" id="JAJAGO010000004">
    <property type="protein sequence ID" value="MCT2590183.1"/>
    <property type="molecule type" value="Genomic_DNA"/>
</dbReference>
<accession>A0ABT2JQL4</accession>
<organism evidence="1 2">
    <name type="scientific">Streptomyces gossypii</name>
    <dbReference type="NCBI Taxonomy" id="2883101"/>
    <lineage>
        <taxon>Bacteria</taxon>
        <taxon>Bacillati</taxon>
        <taxon>Actinomycetota</taxon>
        <taxon>Actinomycetes</taxon>
        <taxon>Kitasatosporales</taxon>
        <taxon>Streptomycetaceae</taxon>
        <taxon>Streptomyces</taxon>
    </lineage>
</organism>
<sequence length="65" mass="7018">MVVVDERTGWVGEVCGREGSYLQLRPLRGGREWDAAPARVRPATPDERLAASVAAANALSRRGRG</sequence>
<proteinExistence type="predicted"/>
<keyword evidence="2" id="KW-1185">Reference proteome</keyword>
<comment type="caution">
    <text evidence="1">The sequence shown here is derived from an EMBL/GenBank/DDBJ whole genome shotgun (WGS) entry which is preliminary data.</text>
</comment>
<name>A0ABT2JQL4_9ACTN</name>